<sequence length="50" mass="5154">MTKRFSWKTLSAAGLLLAMAGLSACNTVEGAGQDLQSGGQAVEKAADRNK</sequence>
<name>A0A858RBW0_9PROT</name>
<evidence type="ECO:0000256" key="7">
    <source>
        <dbReference type="SAM" id="SignalP"/>
    </source>
</evidence>
<protein>
    <submittedName>
        <fullName evidence="8">Entericidin A/B family lipoprotein</fullName>
    </submittedName>
</protein>
<dbReference type="Proteomes" id="UP000501891">
    <property type="component" value="Chromosome"/>
</dbReference>
<dbReference type="AlphaFoldDB" id="A0A858RBW0"/>
<evidence type="ECO:0000256" key="6">
    <source>
        <dbReference type="ARBA" id="ARBA00023288"/>
    </source>
</evidence>
<accession>A0A858RBW0</accession>
<evidence type="ECO:0000256" key="1">
    <source>
        <dbReference type="ARBA" id="ARBA00010296"/>
    </source>
</evidence>
<proteinExistence type="inferred from homology"/>
<keyword evidence="4" id="KW-0472">Membrane</keyword>
<evidence type="ECO:0000313" key="8">
    <source>
        <dbReference type="EMBL" id="QJE74573.1"/>
    </source>
</evidence>
<evidence type="ECO:0000256" key="5">
    <source>
        <dbReference type="ARBA" id="ARBA00023139"/>
    </source>
</evidence>
<keyword evidence="5" id="KW-0564">Palmitate</keyword>
<dbReference type="GO" id="GO:0009636">
    <property type="term" value="P:response to toxic substance"/>
    <property type="evidence" value="ECO:0007669"/>
    <property type="project" value="InterPro"/>
</dbReference>
<feature type="chain" id="PRO_5032955719" evidence="7">
    <location>
        <begin position="25"/>
        <end position="50"/>
    </location>
</feature>
<gene>
    <name evidence="8" type="ORF">HHL28_17225</name>
</gene>
<dbReference type="Pfam" id="PF08085">
    <property type="entry name" value="Entericidin"/>
    <property type="match status" value="1"/>
</dbReference>
<evidence type="ECO:0000256" key="2">
    <source>
        <dbReference type="ARBA" id="ARBA00022475"/>
    </source>
</evidence>
<comment type="similarity">
    <text evidence="1">Belongs to the EcnA/EcnB lipoprotein family.</text>
</comment>
<keyword evidence="3 7" id="KW-0732">Signal</keyword>
<keyword evidence="6 8" id="KW-0449">Lipoprotein</keyword>
<keyword evidence="9" id="KW-1185">Reference proteome</keyword>
<dbReference type="InterPro" id="IPR012556">
    <property type="entry name" value="Entericidin"/>
</dbReference>
<dbReference type="KEGG" id="acru:HHL28_17225"/>
<keyword evidence="2" id="KW-1003">Cell membrane</keyword>
<reference evidence="8" key="1">
    <citation type="submission" date="2020-04" db="EMBL/GenBank/DDBJ databases">
        <title>A desert anoxygenic phototrophic bacterium fixes CO2 using RubisCO under aerobic conditions.</title>
        <authorList>
            <person name="Tang K."/>
        </authorList>
    </citation>
    <scope>NUCLEOTIDE SEQUENCE [LARGE SCALE GENOMIC DNA]</scope>
    <source>
        <strain evidence="8">MIMtkB3</strain>
    </source>
</reference>
<evidence type="ECO:0000313" key="9">
    <source>
        <dbReference type="Proteomes" id="UP000501891"/>
    </source>
</evidence>
<feature type="signal peptide" evidence="7">
    <location>
        <begin position="1"/>
        <end position="24"/>
    </location>
</feature>
<dbReference type="PROSITE" id="PS51257">
    <property type="entry name" value="PROKAR_LIPOPROTEIN"/>
    <property type="match status" value="1"/>
</dbReference>
<evidence type="ECO:0000256" key="3">
    <source>
        <dbReference type="ARBA" id="ARBA00022729"/>
    </source>
</evidence>
<organism evidence="8 9">
    <name type="scientific">Aerophototrophica crusticola</name>
    <dbReference type="NCBI Taxonomy" id="1709002"/>
    <lineage>
        <taxon>Bacteria</taxon>
        <taxon>Pseudomonadati</taxon>
        <taxon>Pseudomonadota</taxon>
        <taxon>Alphaproteobacteria</taxon>
        <taxon>Rhodospirillales</taxon>
        <taxon>Rhodospirillaceae</taxon>
        <taxon>Aerophototrophica</taxon>
    </lineage>
</organism>
<dbReference type="GO" id="GO:0016020">
    <property type="term" value="C:membrane"/>
    <property type="evidence" value="ECO:0007669"/>
    <property type="project" value="InterPro"/>
</dbReference>
<evidence type="ECO:0000256" key="4">
    <source>
        <dbReference type="ARBA" id="ARBA00023136"/>
    </source>
</evidence>
<dbReference type="EMBL" id="CP051775">
    <property type="protein sequence ID" value="QJE74573.1"/>
    <property type="molecule type" value="Genomic_DNA"/>
</dbReference>